<reference evidence="2 3" key="1">
    <citation type="submission" date="2013-03" db="EMBL/GenBank/DDBJ databases">
        <title>The Genome Sequence of Cladophialophora psammophila CBS 110553.</title>
        <authorList>
            <consortium name="The Broad Institute Genomics Platform"/>
            <person name="Cuomo C."/>
            <person name="de Hoog S."/>
            <person name="Gorbushina A."/>
            <person name="Walker B."/>
            <person name="Young S.K."/>
            <person name="Zeng Q."/>
            <person name="Gargeya S."/>
            <person name="Fitzgerald M."/>
            <person name="Haas B."/>
            <person name="Abouelleil A."/>
            <person name="Allen A.W."/>
            <person name="Alvarado L."/>
            <person name="Arachchi H.M."/>
            <person name="Berlin A.M."/>
            <person name="Chapman S.B."/>
            <person name="Gainer-Dewar J."/>
            <person name="Goldberg J."/>
            <person name="Griggs A."/>
            <person name="Gujja S."/>
            <person name="Hansen M."/>
            <person name="Howarth C."/>
            <person name="Imamovic A."/>
            <person name="Ireland A."/>
            <person name="Larimer J."/>
            <person name="McCowan C."/>
            <person name="Murphy C."/>
            <person name="Pearson M."/>
            <person name="Poon T.W."/>
            <person name="Priest M."/>
            <person name="Roberts A."/>
            <person name="Saif S."/>
            <person name="Shea T."/>
            <person name="Sisk P."/>
            <person name="Sykes S."/>
            <person name="Wortman J."/>
            <person name="Nusbaum C."/>
            <person name="Birren B."/>
        </authorList>
    </citation>
    <scope>NUCLEOTIDE SEQUENCE [LARGE SCALE GENOMIC DNA]</scope>
    <source>
        <strain evidence="2 3">CBS 110553</strain>
    </source>
</reference>
<name>W9XHJ1_9EURO</name>
<organism evidence="2 3">
    <name type="scientific">Cladophialophora psammophila CBS 110553</name>
    <dbReference type="NCBI Taxonomy" id="1182543"/>
    <lineage>
        <taxon>Eukaryota</taxon>
        <taxon>Fungi</taxon>
        <taxon>Dikarya</taxon>
        <taxon>Ascomycota</taxon>
        <taxon>Pezizomycotina</taxon>
        <taxon>Eurotiomycetes</taxon>
        <taxon>Chaetothyriomycetidae</taxon>
        <taxon>Chaetothyriales</taxon>
        <taxon>Herpotrichiellaceae</taxon>
        <taxon>Cladophialophora</taxon>
    </lineage>
</organism>
<dbReference type="PANTHER" id="PTHR39596:SF2">
    <property type="entry name" value="HET DOMAIN PROTEIN (AFU_ORTHOLOGUE AFUA_1G17550)-RELATED"/>
    <property type="match status" value="1"/>
</dbReference>
<dbReference type="RefSeq" id="XP_007740137.1">
    <property type="nucleotide sequence ID" value="XM_007741947.1"/>
</dbReference>
<dbReference type="EMBL" id="AMGX01000001">
    <property type="protein sequence ID" value="EXJ76820.1"/>
    <property type="molecule type" value="Genomic_DNA"/>
</dbReference>
<dbReference type="GeneID" id="19186064"/>
<dbReference type="AlphaFoldDB" id="W9XHJ1"/>
<accession>W9XHJ1</accession>
<feature type="domain" description="Heterokaryon incompatibility" evidence="1">
    <location>
        <begin position="47"/>
        <end position="146"/>
    </location>
</feature>
<dbReference type="HOGENOM" id="CLU_009388_2_0_1"/>
<dbReference type="Pfam" id="PF06985">
    <property type="entry name" value="HET"/>
    <property type="match status" value="1"/>
</dbReference>
<dbReference type="PANTHER" id="PTHR39596">
    <property type="match status" value="1"/>
</dbReference>
<dbReference type="Proteomes" id="UP000019471">
    <property type="component" value="Unassembled WGS sequence"/>
</dbReference>
<keyword evidence="3" id="KW-1185">Reference proteome</keyword>
<sequence length="476" mass="53526">MPREAWDTMVKIIEQGGIPLVRLKPRSHSLGGSIDLEIVPAGPSTRYLAYSHVWADGRGNVSGNELYECQWRWHQECAQQHEKRDLDICSALSENLLLFWIDTFCVPRGSDDRMWQLRTKAILSMSEIYRKAEVVVVLDSALENADITSVLEFVAQELIIKTGRGLANLRVINYQMAKARSPCREGNEWRILAGMEEEYIHAVLQNCLMINRISPSETTTFFNARREVHKRATSYPSDRYLVMGIISQASKQTLLALQRTGDDNRNAEEVGLAKLKLILLSASTIPQSVIFTTDERFPEFGMQWAPATIGGDVPDEESDVPVRRIPGKGVIVKFRGWRIISSPQMLNISASFITVKLDQAVRYQDRYELAVWPTDKNRKDFVTLVSLVSPNARLAIILSAVPGPNDPAVNFKLGLLVEEVRSLVGEGMQDVERDSVVQVKYLAALRVYAMHGDGNSMQGIEAEWLNHGVDKLWCVG</sequence>
<evidence type="ECO:0000313" key="2">
    <source>
        <dbReference type="EMBL" id="EXJ76820.1"/>
    </source>
</evidence>
<protein>
    <recommendedName>
        <fullName evidence="1">Heterokaryon incompatibility domain-containing protein</fullName>
    </recommendedName>
</protein>
<comment type="caution">
    <text evidence="2">The sequence shown here is derived from an EMBL/GenBank/DDBJ whole genome shotgun (WGS) entry which is preliminary data.</text>
</comment>
<dbReference type="InterPro" id="IPR010730">
    <property type="entry name" value="HET"/>
</dbReference>
<dbReference type="OrthoDB" id="2426273at2759"/>
<gene>
    <name evidence="2" type="ORF">A1O5_01328</name>
</gene>
<evidence type="ECO:0000259" key="1">
    <source>
        <dbReference type="Pfam" id="PF06985"/>
    </source>
</evidence>
<proteinExistence type="predicted"/>
<evidence type="ECO:0000313" key="3">
    <source>
        <dbReference type="Proteomes" id="UP000019471"/>
    </source>
</evidence>